<dbReference type="Pfam" id="PF13098">
    <property type="entry name" value="Thioredoxin_2"/>
    <property type="match status" value="1"/>
</dbReference>
<organism evidence="3 4">
    <name type="scientific">Photobacterium carnosum</name>
    <dbReference type="NCBI Taxonomy" id="2023717"/>
    <lineage>
        <taxon>Bacteria</taxon>
        <taxon>Pseudomonadati</taxon>
        <taxon>Pseudomonadota</taxon>
        <taxon>Gammaproteobacteria</taxon>
        <taxon>Vibrionales</taxon>
        <taxon>Vibrionaceae</taxon>
        <taxon>Photobacterium</taxon>
    </lineage>
</organism>
<dbReference type="EMBL" id="NPIB01000002">
    <property type="protein sequence ID" value="PLC59387.1"/>
    <property type="molecule type" value="Genomic_DNA"/>
</dbReference>
<comment type="caution">
    <text evidence="3">The sequence shown here is derived from an EMBL/GenBank/DDBJ whole genome shotgun (WGS) entry which is preliminary data.</text>
</comment>
<dbReference type="InterPro" id="IPR051470">
    <property type="entry name" value="Thiol:disulfide_interchange"/>
</dbReference>
<dbReference type="InterPro" id="IPR036249">
    <property type="entry name" value="Thioredoxin-like_sf"/>
</dbReference>
<name>A0A2N4UWJ2_9GAMM</name>
<protein>
    <recommendedName>
        <fullName evidence="2">Thioredoxin-like fold domain-containing protein</fullName>
    </recommendedName>
</protein>
<dbReference type="Gene3D" id="3.40.30.10">
    <property type="entry name" value="Glutaredoxin"/>
    <property type="match status" value="1"/>
</dbReference>
<dbReference type="AlphaFoldDB" id="A0A2N4UWJ2"/>
<accession>A0A2N4UWJ2</accession>
<dbReference type="PANTHER" id="PTHR35272">
    <property type="entry name" value="THIOL:DISULFIDE INTERCHANGE PROTEIN DSBC-RELATED"/>
    <property type="match status" value="1"/>
</dbReference>
<dbReference type="SUPFAM" id="SSF52833">
    <property type="entry name" value="Thioredoxin-like"/>
    <property type="match status" value="1"/>
</dbReference>
<keyword evidence="1" id="KW-0732">Signal</keyword>
<dbReference type="Gene3D" id="3.10.450.70">
    <property type="entry name" value="Disulphide bond isomerase, DsbC/G, N-terminal"/>
    <property type="match status" value="1"/>
</dbReference>
<proteinExistence type="predicted"/>
<evidence type="ECO:0000313" key="4">
    <source>
        <dbReference type="Proteomes" id="UP000234420"/>
    </source>
</evidence>
<dbReference type="InterPro" id="IPR009094">
    <property type="entry name" value="DiS-bond_isomerase_DsbC/G_N_sf"/>
</dbReference>
<gene>
    <name evidence="3" type="ORF">CIK00_03700</name>
</gene>
<feature type="domain" description="Thioredoxin-like fold" evidence="2">
    <location>
        <begin position="144"/>
        <end position="269"/>
    </location>
</feature>
<evidence type="ECO:0000259" key="2">
    <source>
        <dbReference type="Pfam" id="PF13098"/>
    </source>
</evidence>
<dbReference type="GO" id="GO:0042597">
    <property type="term" value="C:periplasmic space"/>
    <property type="evidence" value="ECO:0007669"/>
    <property type="project" value="InterPro"/>
</dbReference>
<dbReference type="Proteomes" id="UP000234420">
    <property type="component" value="Unassembled WGS sequence"/>
</dbReference>
<sequence length="282" mass="31218">MKKKLTSLIVASVFGSFLCGTAFNAYSYSTKDSKDVDKQKVEVKHAAIAPPQLEQLIKNGVVKLVETFKHGNYVGYLVESDGEYHLYWATNDNMVIAGPLIDANGYNITDQYLNEKMPKPDYSAIYKDILSDKGVINTHPEYKSDKGTMYVFVEPFCGWCAKYHQQLEPLIKNGLNVKWVPVSFLSEKSNGVIQHVFDQANPSEAWDLHVDSLHKSEPIVSVATEATKAAISGNSELMQRLGAKGTPATVYMLNGKVHVGGIMEQSKLIALAEQLNAERIGK</sequence>
<feature type="chain" id="PRO_5014969506" description="Thioredoxin-like fold domain-containing protein" evidence="1">
    <location>
        <begin position="28"/>
        <end position="282"/>
    </location>
</feature>
<evidence type="ECO:0000313" key="3">
    <source>
        <dbReference type="EMBL" id="PLC59387.1"/>
    </source>
</evidence>
<dbReference type="RefSeq" id="WP_101767589.1">
    <property type="nucleotide sequence ID" value="NZ_BPPU01000003.1"/>
</dbReference>
<keyword evidence="4" id="KW-1185">Reference proteome</keyword>
<feature type="signal peptide" evidence="1">
    <location>
        <begin position="1"/>
        <end position="27"/>
    </location>
</feature>
<dbReference type="GeneID" id="69966063"/>
<reference evidence="3 4" key="1">
    <citation type="journal article" date="2018" name="Syst. Appl. Microbiol.">
        <title>Photobacterium carnosum sp. nov., isolated from spoiled modified atmosphere packaged poultry meat.</title>
        <authorList>
            <person name="Hilgarth M."/>
            <person name="Fuertes S."/>
            <person name="Ehrmann M."/>
            <person name="Vogel R.F."/>
        </authorList>
    </citation>
    <scope>NUCLEOTIDE SEQUENCE [LARGE SCALE GENOMIC DNA]</scope>
    <source>
        <strain evidence="3 4">TMW 2.2021</strain>
    </source>
</reference>
<dbReference type="PANTHER" id="PTHR35272:SF4">
    <property type="entry name" value="THIOL:DISULFIDE INTERCHANGE PROTEIN DSBG"/>
    <property type="match status" value="1"/>
</dbReference>
<dbReference type="InterPro" id="IPR012336">
    <property type="entry name" value="Thioredoxin-like_fold"/>
</dbReference>
<evidence type="ECO:0000256" key="1">
    <source>
        <dbReference type="SAM" id="SignalP"/>
    </source>
</evidence>